<dbReference type="GO" id="GO:0040029">
    <property type="term" value="P:epigenetic regulation of gene expression"/>
    <property type="evidence" value="ECO:0007669"/>
    <property type="project" value="TreeGrafter"/>
</dbReference>
<evidence type="ECO:0000313" key="1">
    <source>
        <dbReference type="EMBL" id="CAG7818668.1"/>
    </source>
</evidence>
<dbReference type="GO" id="GO:0000118">
    <property type="term" value="C:histone deacetylase complex"/>
    <property type="evidence" value="ECO:0007669"/>
    <property type="project" value="TreeGrafter"/>
</dbReference>
<sequence>MISAFKGEMEITPQFYPHLLWPLLGLANGKVAVVLEGGYCLQSLAEGAALTLRTLIGDPCPSVDSLSPPDNKLVDTILNSAYVLQNQWSNLSTVRFIDPEQVSLLPEKEKRNHHVPSVKFEWDQPKPTTYATRDCYPHQSDELQISLKDRLDRLTLTTSLTKAQNRVCLVYNDVMLKHRNVAEPGHPEKPDRISNIFACHADYGLLERVLRLEGRAATEEEL</sequence>
<dbReference type="Proteomes" id="UP000708208">
    <property type="component" value="Unassembled WGS sequence"/>
</dbReference>
<protein>
    <submittedName>
        <fullName evidence="1">Uncharacterized protein</fullName>
    </submittedName>
</protein>
<dbReference type="PANTHER" id="PTHR10625:SF38">
    <property type="entry name" value="HISTONE DEACETYLASE 6, ISOFORM G"/>
    <property type="match status" value="1"/>
</dbReference>
<dbReference type="PANTHER" id="PTHR10625">
    <property type="entry name" value="HISTONE DEACETYLASE HDAC1-RELATED"/>
    <property type="match status" value="1"/>
</dbReference>
<feature type="non-terminal residue" evidence="1">
    <location>
        <position position="1"/>
    </location>
</feature>
<evidence type="ECO:0000313" key="2">
    <source>
        <dbReference type="Proteomes" id="UP000708208"/>
    </source>
</evidence>
<comment type="caution">
    <text evidence="1">The sequence shown here is derived from an EMBL/GenBank/DDBJ whole genome shotgun (WGS) entry which is preliminary data.</text>
</comment>
<gene>
    <name evidence="1" type="ORF">AFUS01_LOCUS29155</name>
</gene>
<name>A0A8J2PEC1_9HEXA</name>
<dbReference type="GO" id="GO:0004407">
    <property type="term" value="F:histone deacetylase activity"/>
    <property type="evidence" value="ECO:0007669"/>
    <property type="project" value="TreeGrafter"/>
</dbReference>
<dbReference type="OrthoDB" id="424012at2759"/>
<dbReference type="EMBL" id="CAJVCH010427151">
    <property type="protein sequence ID" value="CAG7818668.1"/>
    <property type="molecule type" value="Genomic_DNA"/>
</dbReference>
<proteinExistence type="predicted"/>
<dbReference type="AlphaFoldDB" id="A0A8J2PEC1"/>
<accession>A0A8J2PEC1</accession>
<reference evidence="1" key="1">
    <citation type="submission" date="2021-06" db="EMBL/GenBank/DDBJ databases">
        <authorList>
            <person name="Hodson N. C."/>
            <person name="Mongue J. A."/>
            <person name="Jaron S. K."/>
        </authorList>
    </citation>
    <scope>NUCLEOTIDE SEQUENCE</scope>
</reference>
<organism evidence="1 2">
    <name type="scientific">Allacma fusca</name>
    <dbReference type="NCBI Taxonomy" id="39272"/>
    <lineage>
        <taxon>Eukaryota</taxon>
        <taxon>Metazoa</taxon>
        <taxon>Ecdysozoa</taxon>
        <taxon>Arthropoda</taxon>
        <taxon>Hexapoda</taxon>
        <taxon>Collembola</taxon>
        <taxon>Symphypleona</taxon>
        <taxon>Sminthuridae</taxon>
        <taxon>Allacma</taxon>
    </lineage>
</organism>
<keyword evidence="2" id="KW-1185">Reference proteome</keyword>
<feature type="non-terminal residue" evidence="1">
    <location>
        <position position="222"/>
    </location>
</feature>